<dbReference type="EMBL" id="CP060724">
    <property type="protein sequence ID" value="QNN75200.1"/>
    <property type="molecule type" value="Genomic_DNA"/>
</dbReference>
<dbReference type="SMART" id="SM00644">
    <property type="entry name" value="Ami_2"/>
    <property type="match status" value="1"/>
</dbReference>
<dbReference type="CDD" id="cd06583">
    <property type="entry name" value="PGRP"/>
    <property type="match status" value="1"/>
</dbReference>
<dbReference type="Gene3D" id="3.40.80.10">
    <property type="entry name" value="Peptidoglycan recognition protein-like"/>
    <property type="match status" value="1"/>
</dbReference>
<dbReference type="InterPro" id="IPR002502">
    <property type="entry name" value="Amidase_domain"/>
</dbReference>
<accession>A0A7G9T525</accession>
<proteinExistence type="inferred from homology"/>
<evidence type="ECO:0000313" key="5">
    <source>
        <dbReference type="EMBL" id="QNN75200.1"/>
    </source>
</evidence>
<evidence type="ECO:0000256" key="2">
    <source>
        <dbReference type="ARBA" id="ARBA00022729"/>
    </source>
</evidence>
<dbReference type="GO" id="GO:0009253">
    <property type="term" value="P:peptidoglycan catabolic process"/>
    <property type="evidence" value="ECO:0007669"/>
    <property type="project" value="InterPro"/>
</dbReference>
<sequence>MKLWQYVILFTGCIVGFETTQQENVSANSVNDYIYSKNFQAKNSSNYIQQWLNNPNWEGVDMNYRHGSPEGVLVHETANSSDKNNPNAIWNEINYMLGHAESAFVHSFVDDSSAIEIANPSFKSWGAGAEGNRRFIQTEQVQVEGKEAFAQELFNLAVLQSRYLATYNLRPSLGNTVWSHAMVSQQLGGTNHTDPDGYWADMAARFYGTTYTMNDYESLLENVYNKITPHVTYARPVDYVATISVENSSGAGIDKNQPYLIPGSEHFGWAKDYNHQLVHITQEMTTSNTEVVWVSFKLNGITVYMQKDLVKPGAFILETKPVNYTAHIDGINSGSGIDEFQPYQVAGSQHFGYARDYAGQEIKVVNEIKTSHQNVTWVEFELNGHRVYMDKASISQNDYIVSYKPVNYTTKIIGDNATAGIDTVKPWRIDGSQRFGYVGQYKNQEITVTAEIRTAYNDVTWVEFKLNGQTVYTDIANLKRYATITQSVDVNYTATIQAKNSNQGIDTVQPYNVAGSQHFGWARDYDGKLITVTKEITTTDNVTWVQFNLNGTTVFMDKRVLIV</sequence>
<feature type="domain" description="GW" evidence="4">
    <location>
        <begin position="318"/>
        <end position="399"/>
    </location>
</feature>
<feature type="domain" description="GW" evidence="4">
    <location>
        <begin position="402"/>
        <end position="483"/>
    </location>
</feature>
<dbReference type="SUPFAM" id="SSF55846">
    <property type="entry name" value="N-acetylmuramoyl-L-alanine amidase-like"/>
    <property type="match status" value="1"/>
</dbReference>
<dbReference type="AlphaFoldDB" id="A0A7G9T525"/>
<evidence type="ECO:0000256" key="1">
    <source>
        <dbReference type="ARBA" id="ARBA00006088"/>
    </source>
</evidence>
<comment type="similarity">
    <text evidence="1">In the N-terminal section; belongs to the N-acetylmuramoyl-L-alanine amidase 2 family.</text>
</comment>
<dbReference type="InterPro" id="IPR038200">
    <property type="entry name" value="GW_dom_sf"/>
</dbReference>
<keyword evidence="6" id="KW-1185">Reference proteome</keyword>
<protein>
    <submittedName>
        <fullName evidence="5">SH3-like domain-containing protein</fullName>
    </submittedName>
</protein>
<keyword evidence="2" id="KW-0732">Signal</keyword>
<evidence type="ECO:0000313" key="6">
    <source>
        <dbReference type="Proteomes" id="UP000515800"/>
    </source>
</evidence>
<feature type="domain" description="GW" evidence="4">
    <location>
        <begin position="486"/>
        <end position="563"/>
    </location>
</feature>
<dbReference type="Pfam" id="PF13457">
    <property type="entry name" value="GW"/>
    <property type="match status" value="4"/>
</dbReference>
<dbReference type="RefSeq" id="WP_187529034.1">
    <property type="nucleotide sequence ID" value="NZ_CP060724.1"/>
</dbReference>
<dbReference type="PROSITE" id="PS51780">
    <property type="entry name" value="GW"/>
    <property type="match status" value="3"/>
</dbReference>
<reference evidence="5 6" key="1">
    <citation type="submission" date="2020-08" db="EMBL/GenBank/DDBJ databases">
        <title>Genome sequence of Weissella diestrammenae KACC 16890T.</title>
        <authorList>
            <person name="Hyun D.-W."/>
            <person name="Bae J.-W."/>
        </authorList>
    </citation>
    <scope>NUCLEOTIDE SEQUENCE [LARGE SCALE GENOMIC DNA]</scope>
    <source>
        <strain evidence="5 6">KACC 16890</strain>
    </source>
</reference>
<dbReference type="Gene3D" id="2.30.30.170">
    <property type="match status" value="3"/>
</dbReference>
<dbReference type="GO" id="GO:0008745">
    <property type="term" value="F:N-acetylmuramoyl-L-alanine amidase activity"/>
    <property type="evidence" value="ECO:0007669"/>
    <property type="project" value="InterPro"/>
</dbReference>
<gene>
    <name evidence="5" type="ORF">H9L19_07490</name>
</gene>
<dbReference type="Pfam" id="PF01510">
    <property type="entry name" value="Amidase_2"/>
    <property type="match status" value="1"/>
</dbReference>
<dbReference type="InterPro" id="IPR036505">
    <property type="entry name" value="Amidase/PGRP_sf"/>
</dbReference>
<keyword evidence="3" id="KW-0677">Repeat</keyword>
<organism evidence="5 6">
    <name type="scientific">Weissella diestrammenae</name>
    <dbReference type="NCBI Taxonomy" id="1162633"/>
    <lineage>
        <taxon>Bacteria</taxon>
        <taxon>Bacillati</taxon>
        <taxon>Bacillota</taxon>
        <taxon>Bacilli</taxon>
        <taxon>Lactobacillales</taxon>
        <taxon>Lactobacillaceae</taxon>
        <taxon>Weissella</taxon>
    </lineage>
</organism>
<dbReference type="Proteomes" id="UP000515800">
    <property type="component" value="Chromosome"/>
</dbReference>
<dbReference type="SUPFAM" id="SSF82057">
    <property type="entry name" value="Prokaryotic SH3-related domain"/>
    <property type="match status" value="4"/>
</dbReference>
<dbReference type="InterPro" id="IPR025987">
    <property type="entry name" value="GW_dom"/>
</dbReference>
<dbReference type="KEGG" id="wdi:H9L19_07490"/>
<evidence type="ECO:0000259" key="4">
    <source>
        <dbReference type="PROSITE" id="PS51780"/>
    </source>
</evidence>
<evidence type="ECO:0000256" key="3">
    <source>
        <dbReference type="ARBA" id="ARBA00022737"/>
    </source>
</evidence>
<name>A0A7G9T525_9LACO</name>